<keyword evidence="1" id="KW-0472">Membrane</keyword>
<dbReference type="Proteomes" id="UP001497444">
    <property type="component" value="Unassembled WGS sequence"/>
</dbReference>
<gene>
    <name evidence="2" type="ORF">CSSPJE1EN1_LOCUS24949</name>
</gene>
<organism evidence="2 3">
    <name type="scientific">Sphagnum jensenii</name>
    <dbReference type="NCBI Taxonomy" id="128206"/>
    <lineage>
        <taxon>Eukaryota</taxon>
        <taxon>Viridiplantae</taxon>
        <taxon>Streptophyta</taxon>
        <taxon>Embryophyta</taxon>
        <taxon>Bryophyta</taxon>
        <taxon>Sphagnophytina</taxon>
        <taxon>Sphagnopsida</taxon>
        <taxon>Sphagnales</taxon>
        <taxon>Sphagnaceae</taxon>
        <taxon>Sphagnum</taxon>
    </lineage>
</organism>
<proteinExistence type="predicted"/>
<feature type="transmembrane region" description="Helical" evidence="1">
    <location>
        <begin position="30"/>
        <end position="51"/>
    </location>
</feature>
<evidence type="ECO:0000313" key="3">
    <source>
        <dbReference type="Proteomes" id="UP001497444"/>
    </source>
</evidence>
<sequence length="289" mass="31775">MSDSEPKGNYEIVPIDKTNIESAASFTGGILGFVLLGPVGGVALAALVNYVSKKDNEAGEALRGLGKTVIESVNYFKKVDSKFKLTEKVTETVTKTVESITPQSETVDNVKSTFSSAINKIKEVDTEYDLVAKGKEVIGIAGSLSDAALEKVDELNQKFQDFSGFELAASTRHHSWLSYSHHRVWWYHKFGSLMSNFALEPFYRPFPVIGGAIVALDPWLAVVCYWSGRYLSASVISLANQLTATVCDRHGERYRVWAAVARVNRAAVVVRMQVIAGLELDASLHYFLV</sequence>
<keyword evidence="1" id="KW-0812">Transmembrane</keyword>
<keyword evidence="3" id="KW-1185">Reference proteome</keyword>
<comment type="caution">
    <text evidence="2">The sequence shown here is derived from an EMBL/GenBank/DDBJ whole genome shotgun (WGS) entry which is preliminary data.</text>
</comment>
<dbReference type="EMBL" id="CAXAQS010000005">
    <property type="protein sequence ID" value="CAK9249571.1"/>
    <property type="molecule type" value="Genomic_DNA"/>
</dbReference>
<name>A0ABP0V6A8_9BRYO</name>
<evidence type="ECO:0000256" key="1">
    <source>
        <dbReference type="SAM" id="Phobius"/>
    </source>
</evidence>
<accession>A0ABP0V6A8</accession>
<evidence type="ECO:0000313" key="2">
    <source>
        <dbReference type="EMBL" id="CAK9249571.1"/>
    </source>
</evidence>
<keyword evidence="1" id="KW-1133">Transmembrane helix</keyword>
<reference evidence="2" key="1">
    <citation type="submission" date="2024-02" db="EMBL/GenBank/DDBJ databases">
        <authorList>
            <consortium name="ELIXIR-Norway"/>
            <consortium name="Elixir Norway"/>
        </authorList>
    </citation>
    <scope>NUCLEOTIDE SEQUENCE</scope>
</reference>
<protein>
    <submittedName>
        <fullName evidence="2">Uncharacterized protein</fullName>
    </submittedName>
</protein>